<dbReference type="WBParaSite" id="SRAE_X000245800.1">
    <property type="protein sequence ID" value="SRAE_X000245800.1"/>
    <property type="gene ID" value="WBGene00268044"/>
</dbReference>
<keyword evidence="3" id="KW-1185">Reference proteome</keyword>
<evidence type="ECO:0000313" key="4">
    <source>
        <dbReference type="WBParaSite" id="SRAE_X000245800.1"/>
    </source>
</evidence>
<evidence type="ECO:0000313" key="3">
    <source>
        <dbReference type="Proteomes" id="UP000035682"/>
    </source>
</evidence>
<reference evidence="4" key="3">
    <citation type="submission" date="2020-12" db="UniProtKB">
        <authorList>
            <consortium name="WormBaseParasite"/>
        </authorList>
    </citation>
    <scope>IDENTIFICATION</scope>
</reference>
<proteinExistence type="predicted"/>
<dbReference type="AlphaFoldDB" id="A0A090KTC0"/>
<dbReference type="Pfam" id="PF03407">
    <property type="entry name" value="Nucleotid_trans"/>
    <property type="match status" value="1"/>
</dbReference>
<name>A0A090KTC0_STRRB</name>
<dbReference type="CTD" id="36385538"/>
<dbReference type="RefSeq" id="XP_024499934.1">
    <property type="nucleotide sequence ID" value="XM_024645675.1"/>
</dbReference>
<dbReference type="GO" id="GO:0016740">
    <property type="term" value="F:transferase activity"/>
    <property type="evidence" value="ECO:0007669"/>
    <property type="project" value="UniProtKB-KW"/>
</dbReference>
<gene>
    <name evidence="2 4 5" type="ORF">SRAE_X000245800</name>
</gene>
<protein>
    <submittedName>
        <fullName evidence="2 4">Nucleotide-diphospho-sugar transferase family-containing protein</fullName>
    </submittedName>
</protein>
<accession>A0A090KTC0</accession>
<dbReference type="GeneID" id="36385538"/>
<dbReference type="InterPro" id="IPR005069">
    <property type="entry name" value="Nucl-diP-sugar_transferase"/>
</dbReference>
<dbReference type="WormBase" id="SRAE_X000245800">
    <property type="protein sequence ID" value="SRP02406"/>
    <property type="gene ID" value="WBGene00268044"/>
</dbReference>
<evidence type="ECO:0000313" key="2">
    <source>
        <dbReference type="EMBL" id="CEF60725.1"/>
    </source>
</evidence>
<feature type="domain" description="Nucleotide-diphospho-sugar transferase" evidence="1">
    <location>
        <begin position="117"/>
        <end position="303"/>
    </location>
</feature>
<evidence type="ECO:0000313" key="5">
    <source>
        <dbReference type="WormBase" id="SRAE_X000245800"/>
    </source>
</evidence>
<evidence type="ECO:0000259" key="1">
    <source>
        <dbReference type="Pfam" id="PF03407"/>
    </source>
</evidence>
<reference evidence="2" key="2">
    <citation type="submission" date="2014-09" db="EMBL/GenBank/DDBJ databases">
        <authorList>
            <person name="Aslett A.Martin."/>
        </authorList>
    </citation>
    <scope>NUCLEOTIDE SEQUENCE</scope>
    <source>
        <strain evidence="2">ED321 Heterogonic</strain>
    </source>
</reference>
<dbReference type="EMBL" id="LN609400">
    <property type="protein sequence ID" value="CEF60725.1"/>
    <property type="molecule type" value="Genomic_DNA"/>
</dbReference>
<organism evidence="2">
    <name type="scientific">Strongyloides ratti</name>
    <name type="common">Parasitic roundworm</name>
    <dbReference type="NCBI Taxonomy" id="34506"/>
    <lineage>
        <taxon>Eukaryota</taxon>
        <taxon>Metazoa</taxon>
        <taxon>Ecdysozoa</taxon>
        <taxon>Nematoda</taxon>
        <taxon>Chromadorea</taxon>
        <taxon>Rhabditida</taxon>
        <taxon>Tylenchina</taxon>
        <taxon>Panagrolaimomorpha</taxon>
        <taxon>Strongyloidoidea</taxon>
        <taxon>Strongyloididae</taxon>
        <taxon>Strongyloides</taxon>
    </lineage>
</organism>
<sequence length="353" mass="41481">MIQGSELCMEEDKLNIKNCKHNNHDRNIFNKNNIIKIQNNIYPTINTNIQFLLQSVSNELANIDEEFYDISSTKFINENDKKIIYVTFATTSTKMFLKNWLCNIYGLENGLTNATIFRKVLLISLDSDLCQEVINEYKLSCLYIPAGKESNKEIKTNDILRKWNIFVVDILKTILDQDINIFYFDTKNIWLKDPKMLLKNTTLIDDADIVLSNKDIIDHPYHFSSNPLLIYATKASKRFLAKLNFNLKILKNEELSTNIYIELINELCEIMYYGTVCREFSRNDICDMNYCNSSKSNNNKMNQTIIFNDFNILLNNSQKYTIMKRRNLWFLKPDYLNENITQCSLTKVKKVIE</sequence>
<keyword evidence="2" id="KW-0808">Transferase</keyword>
<dbReference type="Proteomes" id="UP000035682">
    <property type="component" value="Unplaced"/>
</dbReference>
<reference evidence="3" key="1">
    <citation type="submission" date="2014-09" db="EMBL/GenBank/DDBJ databases">
        <authorList>
            <person name="Martin A.A."/>
        </authorList>
    </citation>
    <scope>NUCLEOTIDE SEQUENCE</scope>
    <source>
        <strain evidence="3">ED321</strain>
    </source>
</reference>